<evidence type="ECO:0000256" key="4">
    <source>
        <dbReference type="ARBA" id="ARBA00022525"/>
    </source>
</evidence>
<evidence type="ECO:0000256" key="9">
    <source>
        <dbReference type="ARBA" id="ARBA00023098"/>
    </source>
</evidence>
<comment type="catalytic activity">
    <reaction evidence="26">
        <text>1-hexadecanoyl-2-butanoyl-sn-glycero-3-phosphocholine + H2O = butanoate + 1-hexadecanoyl-sn-glycero-3-phosphocholine + H(+)</text>
        <dbReference type="Rhea" id="RHEA:41195"/>
        <dbReference type="ChEBI" id="CHEBI:15377"/>
        <dbReference type="ChEBI" id="CHEBI:15378"/>
        <dbReference type="ChEBI" id="CHEBI:17968"/>
        <dbReference type="ChEBI" id="CHEBI:72998"/>
        <dbReference type="ChEBI" id="CHEBI:77832"/>
    </reaction>
    <physiologicalReaction direction="left-to-right" evidence="26">
        <dbReference type="Rhea" id="RHEA:41196"/>
    </physiologicalReaction>
</comment>
<evidence type="ECO:0000256" key="23">
    <source>
        <dbReference type="ARBA" id="ARBA00048485"/>
    </source>
</evidence>
<dbReference type="PIRSF" id="PIRSF018169">
    <property type="entry name" value="PAF_acetylhydrolase"/>
    <property type="match status" value="1"/>
</dbReference>
<dbReference type="GO" id="GO:0003847">
    <property type="term" value="F:1-alkyl-2-acetylglycerophosphocholine esterase activity"/>
    <property type="evidence" value="ECO:0007669"/>
    <property type="project" value="UniProtKB-UniRule"/>
</dbReference>
<evidence type="ECO:0000256" key="1">
    <source>
        <dbReference type="ARBA" id="ARBA00004239"/>
    </source>
</evidence>
<comment type="catalytic activity">
    <reaction evidence="19">
        <text>a 1-O-alkyl-2-acetyl-sn-glycero-3-phosphocholine + H2O = a 1-O-alkyl-sn-glycero-3-phosphocholine + acetate + H(+)</text>
        <dbReference type="Rhea" id="RHEA:17777"/>
        <dbReference type="ChEBI" id="CHEBI:15377"/>
        <dbReference type="ChEBI" id="CHEBI:15378"/>
        <dbReference type="ChEBI" id="CHEBI:30089"/>
        <dbReference type="ChEBI" id="CHEBI:30909"/>
        <dbReference type="ChEBI" id="CHEBI:36707"/>
        <dbReference type="EC" id="3.1.1.47"/>
    </reaction>
    <physiologicalReaction direction="left-to-right" evidence="19">
        <dbReference type="Rhea" id="RHEA:17778"/>
    </physiologicalReaction>
</comment>
<evidence type="ECO:0000313" key="32">
    <source>
        <dbReference type="RefSeq" id="XP_023575020.1"/>
    </source>
</evidence>
<comment type="catalytic activity">
    <reaction evidence="20">
        <text>1-hexadecanoyl-2-propionyl-sn-glycero-3-phosphocholine + H2O = propanoate + 1-hexadecanoyl-sn-glycero-3-phosphocholine + H(+)</text>
        <dbReference type="Rhea" id="RHEA:41191"/>
        <dbReference type="ChEBI" id="CHEBI:15377"/>
        <dbReference type="ChEBI" id="CHEBI:15378"/>
        <dbReference type="ChEBI" id="CHEBI:17272"/>
        <dbReference type="ChEBI" id="CHEBI:72998"/>
        <dbReference type="ChEBI" id="CHEBI:77831"/>
    </reaction>
    <physiologicalReaction direction="left-to-right" evidence="20">
        <dbReference type="Rhea" id="RHEA:41192"/>
    </physiologicalReaction>
</comment>
<evidence type="ECO:0000256" key="20">
    <source>
        <dbReference type="ARBA" id="ARBA00048106"/>
    </source>
</evidence>
<keyword evidence="6 29" id="KW-0732">Signal</keyword>
<organism evidence="30 32">
    <name type="scientific">Octodon degus</name>
    <name type="common">Degu</name>
    <name type="synonym">Sciurus degus</name>
    <dbReference type="NCBI Taxonomy" id="10160"/>
    <lineage>
        <taxon>Eukaryota</taxon>
        <taxon>Metazoa</taxon>
        <taxon>Chordata</taxon>
        <taxon>Craniata</taxon>
        <taxon>Vertebrata</taxon>
        <taxon>Euteleostomi</taxon>
        <taxon>Mammalia</taxon>
        <taxon>Eutheria</taxon>
        <taxon>Euarchontoglires</taxon>
        <taxon>Glires</taxon>
        <taxon>Rodentia</taxon>
        <taxon>Hystricomorpha</taxon>
        <taxon>Octodontidae</taxon>
        <taxon>Octodon</taxon>
    </lineage>
</organism>
<dbReference type="InterPro" id="IPR016715">
    <property type="entry name" value="PAF_acetylhydro_eukaryote"/>
</dbReference>
<dbReference type="PANTHER" id="PTHR10272:SF12">
    <property type="entry name" value="PLATELET-ACTIVATING FACTOR ACETYLHYDROLASE"/>
    <property type="match status" value="1"/>
</dbReference>
<dbReference type="GeneID" id="101591703"/>
<keyword evidence="4" id="KW-0964">Secreted</keyword>
<evidence type="ECO:0000256" key="14">
    <source>
        <dbReference type="ARBA" id="ARBA00036628"/>
    </source>
</evidence>
<comment type="catalytic activity">
    <reaction evidence="12">
        <text>1-O-tetradecyl-2-acetyl-sn-glycero-3-phosphocholine + H2O = 1-O-tetradecyl-sn-glycero-3-phosphocholine + acetate + H(+)</text>
        <dbReference type="Rhea" id="RHEA:41368"/>
        <dbReference type="ChEBI" id="CHEBI:15377"/>
        <dbReference type="ChEBI" id="CHEBI:15378"/>
        <dbReference type="ChEBI" id="CHEBI:30089"/>
        <dbReference type="ChEBI" id="CHEBI:78101"/>
        <dbReference type="ChEBI" id="CHEBI:78102"/>
    </reaction>
    <physiologicalReaction direction="left-to-right" evidence="12">
        <dbReference type="Rhea" id="RHEA:41369"/>
    </physiologicalReaction>
</comment>
<dbReference type="InterPro" id="IPR029058">
    <property type="entry name" value="AB_hydrolase_fold"/>
</dbReference>
<dbReference type="RefSeq" id="XP_023575020.1">
    <property type="nucleotide sequence ID" value="XM_023719252.1"/>
</dbReference>
<dbReference type="PANTHER" id="PTHR10272">
    <property type="entry name" value="PLATELET-ACTIVATING FACTOR ACETYLHYDROLASE"/>
    <property type="match status" value="1"/>
</dbReference>
<evidence type="ECO:0000256" key="8">
    <source>
        <dbReference type="ARBA" id="ARBA00022963"/>
    </source>
</evidence>
<dbReference type="AlphaFoldDB" id="A0A6P6ERR5"/>
<evidence type="ECO:0000256" key="12">
    <source>
        <dbReference type="ARBA" id="ARBA00036371"/>
    </source>
</evidence>
<dbReference type="Pfam" id="PF03403">
    <property type="entry name" value="PAF-AH_p_II"/>
    <property type="match status" value="1"/>
</dbReference>
<comment type="catalytic activity">
    <reaction evidence="18">
        <text>1-hexadecanoyl-2-(5-oxopentanoyl)-sn-glycero-3-phosphocholine + H2O = 5-oxopentanoate + 1-hexadecanoyl-sn-glycero-3-phosphocholine + H(+)</text>
        <dbReference type="Rhea" id="RHEA:40483"/>
        <dbReference type="ChEBI" id="CHEBI:15377"/>
        <dbReference type="ChEBI" id="CHEBI:15378"/>
        <dbReference type="ChEBI" id="CHEBI:16120"/>
        <dbReference type="ChEBI" id="CHEBI:72998"/>
        <dbReference type="ChEBI" id="CHEBI:77890"/>
    </reaction>
    <physiologicalReaction direction="left-to-right" evidence="18">
        <dbReference type="Rhea" id="RHEA:40484"/>
    </physiologicalReaction>
</comment>
<evidence type="ECO:0000256" key="16">
    <source>
        <dbReference type="ARBA" id="ARBA00036871"/>
    </source>
</evidence>
<evidence type="ECO:0000256" key="11">
    <source>
        <dbReference type="ARBA" id="ARBA00023721"/>
    </source>
</evidence>
<dbReference type="Gene3D" id="3.40.50.1820">
    <property type="entry name" value="alpha/beta hydrolase"/>
    <property type="match status" value="1"/>
</dbReference>
<comment type="similarity">
    <text evidence="2">Belongs to the AB hydrolase superfamily. Lipase family.</text>
</comment>
<dbReference type="FunFam" id="3.40.50.1820:FF:000062">
    <property type="entry name" value="Platelet-activating factor acetylhydrolase"/>
    <property type="match status" value="1"/>
</dbReference>
<sequence length="441" mass="49559">MGPSKLHVLFCLSSCLVVVHAFDWHDLDPVAYMQSSAWIQGMQLLLPTGSFGHTKIPKGSGPYSVGCTDLMFGYTNQSTFLRLYYPSQDGDFPDAPWIPNKEYFLGLSKFLGFSNFMGNIFNILYGTLTVPAKWESPLRTGEKYPLIIFSHGLGAFRTIYAAIAIELASNGFVVAAVEHRDESASATYYFQDQAAAESGNRSWIYYKSIKKESHTLRNQQLQHRKKECLQALNVLLDLDEGKPAKNVLDSQFDLQQLKGTFDRSRIAIMGHSFGGATTMQSLSEDNRFRCGIALDPWMLPLDEIYCTIPQPLFLIDSETFQRAEDLAEQRKFYQSGEERKMIAIRGSVHHNFADFTFVTGKIIGRLLTLQGEIDSKLAMELINKASLAFLQKYLELDKDFDQWDSLMDGDDENLIPEAGSDTVTLSTTLQSSTGAERENLS</sequence>
<evidence type="ECO:0000256" key="6">
    <source>
        <dbReference type="ARBA" id="ARBA00022729"/>
    </source>
</evidence>
<evidence type="ECO:0000256" key="10">
    <source>
        <dbReference type="ARBA" id="ARBA00023180"/>
    </source>
</evidence>
<feature type="chain" id="PRO_5044649520" description="Platelet-activating factor acetylhydrolase" evidence="29">
    <location>
        <begin position="22"/>
        <end position="441"/>
    </location>
</feature>
<evidence type="ECO:0000256" key="13">
    <source>
        <dbReference type="ARBA" id="ARBA00036422"/>
    </source>
</evidence>
<keyword evidence="7 27" id="KW-0378">Hydrolase</keyword>
<keyword evidence="9 27" id="KW-0443">Lipid metabolism</keyword>
<reference evidence="31 32" key="1">
    <citation type="submission" date="2025-04" db="UniProtKB">
        <authorList>
            <consortium name="RefSeq"/>
        </authorList>
    </citation>
    <scope>IDENTIFICATION</scope>
</reference>
<evidence type="ECO:0000256" key="24">
    <source>
        <dbReference type="ARBA" id="ARBA00048886"/>
    </source>
</evidence>
<evidence type="ECO:0000256" key="5">
    <source>
        <dbReference type="ARBA" id="ARBA00022668"/>
    </source>
</evidence>
<comment type="catalytic activity">
    <reaction evidence="16">
        <text>1-O-octadecyl-2-acetyl-sn-glycero-3-phosphocholine + H2O = 1-O-octadecyl-sn-glycero-3-phosphocholine + acetate + H(+)</text>
        <dbReference type="Rhea" id="RHEA:41183"/>
        <dbReference type="ChEBI" id="CHEBI:15377"/>
        <dbReference type="ChEBI" id="CHEBI:15378"/>
        <dbReference type="ChEBI" id="CHEBI:30089"/>
        <dbReference type="ChEBI" id="CHEBI:52450"/>
        <dbReference type="ChEBI" id="CHEBI:75216"/>
    </reaction>
    <physiologicalReaction direction="left-to-right" evidence="16">
        <dbReference type="Rhea" id="RHEA:41184"/>
    </physiologicalReaction>
</comment>
<keyword evidence="8 27" id="KW-0442">Lipid degradation</keyword>
<protein>
    <recommendedName>
        <fullName evidence="17 27">Platelet-activating factor acetylhydrolase</fullName>
        <ecNumber evidence="3 27">3.1.1.47</ecNumber>
    </recommendedName>
</protein>
<evidence type="ECO:0000313" key="31">
    <source>
        <dbReference type="RefSeq" id="XP_004624457.1"/>
    </source>
</evidence>
<evidence type="ECO:0000256" key="27">
    <source>
        <dbReference type="PIRNR" id="PIRNR018169"/>
    </source>
</evidence>
<evidence type="ECO:0000256" key="25">
    <source>
        <dbReference type="ARBA" id="ARBA00049093"/>
    </source>
</evidence>
<evidence type="ECO:0000256" key="7">
    <source>
        <dbReference type="ARBA" id="ARBA00022801"/>
    </source>
</evidence>
<comment type="catalytic activity">
    <reaction evidence="11">
        <text>1-O-hexadecyl-2-acetyl-sn-glycero-3-phosphocholine + H2O = 1-O-hexadecyl-sn-glycero-3-phosphocholine + acetate + H(+)</text>
        <dbReference type="Rhea" id="RHEA:40479"/>
        <dbReference type="ChEBI" id="CHEBI:15377"/>
        <dbReference type="ChEBI" id="CHEBI:15378"/>
        <dbReference type="ChEBI" id="CHEBI:30089"/>
        <dbReference type="ChEBI" id="CHEBI:44811"/>
        <dbReference type="ChEBI" id="CHEBI:64496"/>
    </reaction>
    <physiologicalReaction direction="left-to-right" evidence="11">
        <dbReference type="Rhea" id="RHEA:40480"/>
    </physiologicalReaction>
</comment>
<comment type="catalytic activity">
    <reaction evidence="23">
        <text>1-hexadecanoyl-2-(10-hydroperoxy-8E-octadecenoyl)-sn-glycero-3-phosphocholine + H2O = 10-hydroperoxy-(8E)-octadecenoate + 1-hexadecanoyl-sn-glycero-3-phosphocholine + H(+)</text>
        <dbReference type="Rhea" id="RHEA:41155"/>
        <dbReference type="ChEBI" id="CHEBI:15377"/>
        <dbReference type="ChEBI" id="CHEBI:15378"/>
        <dbReference type="ChEBI" id="CHEBI:72998"/>
        <dbReference type="ChEBI" id="CHEBI:77749"/>
        <dbReference type="ChEBI" id="CHEBI:77755"/>
    </reaction>
    <physiologicalReaction direction="left-to-right" evidence="23">
        <dbReference type="Rhea" id="RHEA:41156"/>
    </physiologicalReaction>
</comment>
<dbReference type="GO" id="GO:0005576">
    <property type="term" value="C:extracellular region"/>
    <property type="evidence" value="ECO:0007669"/>
    <property type="project" value="UniProtKB-SubCell"/>
</dbReference>
<dbReference type="CTD" id="7941"/>
<evidence type="ECO:0000256" key="15">
    <source>
        <dbReference type="ARBA" id="ARBA00036806"/>
    </source>
</evidence>
<comment type="catalytic activity">
    <reaction evidence="22">
        <text>1-hexadecanoyl-2-glutaroyl-sn-glycero-3-phosphocholine + H2O = glutarate + 1-hexadecanoyl-sn-glycero-3-phosphocholine + H(+)</text>
        <dbReference type="Rhea" id="RHEA:41159"/>
        <dbReference type="ChEBI" id="CHEBI:15377"/>
        <dbReference type="ChEBI" id="CHEBI:15378"/>
        <dbReference type="ChEBI" id="CHEBI:30921"/>
        <dbReference type="ChEBI" id="CHEBI:72998"/>
        <dbReference type="ChEBI" id="CHEBI:77756"/>
    </reaction>
    <physiologicalReaction direction="left-to-right" evidence="22">
        <dbReference type="Rhea" id="RHEA:41160"/>
    </physiologicalReaction>
</comment>
<dbReference type="GO" id="GO:0009395">
    <property type="term" value="P:phospholipid catabolic process"/>
    <property type="evidence" value="ECO:0007669"/>
    <property type="project" value="UniProtKB-KW"/>
</dbReference>
<evidence type="ECO:0000256" key="22">
    <source>
        <dbReference type="ARBA" id="ARBA00048471"/>
    </source>
</evidence>
<evidence type="ECO:0000256" key="28">
    <source>
        <dbReference type="PIRSR" id="PIRSR018169-1"/>
    </source>
</evidence>
<gene>
    <name evidence="31 32" type="primary">Pla2g7</name>
</gene>
<comment type="catalytic activity">
    <reaction evidence="13">
        <text>1-hexadecanoyl-2-acetyl-sn-glycero-3-phosphocholine + H2O = 1-hexadecanoyl-sn-glycero-3-phosphocholine + acetate + H(+)</text>
        <dbReference type="Rhea" id="RHEA:41203"/>
        <dbReference type="ChEBI" id="CHEBI:15377"/>
        <dbReference type="ChEBI" id="CHEBI:15378"/>
        <dbReference type="ChEBI" id="CHEBI:30089"/>
        <dbReference type="ChEBI" id="CHEBI:72998"/>
        <dbReference type="ChEBI" id="CHEBI:75219"/>
    </reaction>
    <physiologicalReaction direction="left-to-right" evidence="13">
        <dbReference type="Rhea" id="RHEA:41204"/>
    </physiologicalReaction>
</comment>
<evidence type="ECO:0000256" key="18">
    <source>
        <dbReference type="ARBA" id="ARBA00047611"/>
    </source>
</evidence>
<feature type="active site" description="Charge relay system" evidence="28">
    <location>
        <position position="349"/>
    </location>
</feature>
<comment type="catalytic activity">
    <reaction evidence="15">
        <text>1-O-dodecyl-2-acetyl-sn-glycero-3-phosphocholine + H2O = 1-O-dodecyl-sn-glycero-3-phosphocholine + acetate + H(+)</text>
        <dbReference type="Rhea" id="RHEA:41372"/>
        <dbReference type="ChEBI" id="CHEBI:15377"/>
        <dbReference type="ChEBI" id="CHEBI:15378"/>
        <dbReference type="ChEBI" id="CHEBI:30089"/>
        <dbReference type="ChEBI" id="CHEBI:78103"/>
        <dbReference type="ChEBI" id="CHEBI:78104"/>
    </reaction>
    <physiologicalReaction direction="left-to-right" evidence="15">
        <dbReference type="Rhea" id="RHEA:41373"/>
    </physiologicalReaction>
</comment>
<proteinExistence type="inferred from homology"/>
<feature type="active site" description="Nucleophile" evidence="28">
    <location>
        <position position="272"/>
    </location>
</feature>
<dbReference type="RefSeq" id="XP_004624457.1">
    <property type="nucleotide sequence ID" value="XM_004624400.2"/>
</dbReference>
<evidence type="ECO:0000256" key="17">
    <source>
        <dbReference type="ARBA" id="ARBA00041198"/>
    </source>
</evidence>
<evidence type="ECO:0000256" key="19">
    <source>
        <dbReference type="ARBA" id="ARBA00048078"/>
    </source>
</evidence>
<dbReference type="Proteomes" id="UP000515203">
    <property type="component" value="Unplaced"/>
</dbReference>
<evidence type="ECO:0000256" key="2">
    <source>
        <dbReference type="ARBA" id="ARBA00010701"/>
    </source>
</evidence>
<feature type="signal peptide" evidence="29">
    <location>
        <begin position="1"/>
        <end position="21"/>
    </location>
</feature>
<accession>A0A6P6ERR5</accession>
<comment type="subcellular location">
    <subcellularLocation>
        <location evidence="1">Secreted</location>
        <location evidence="1">Extracellular space</location>
    </subcellularLocation>
</comment>
<name>A0A6P6ERR5_OCTDE</name>
<dbReference type="OrthoDB" id="2363873at2759"/>
<comment type="catalytic activity">
    <reaction evidence="14">
        <text>1-O-decyl-2-acetyl-sn-glycero-3-phosphocholine + H2O = 1-O-decyl-sn-glycero-3-phosphocholine + acetate + H(+)</text>
        <dbReference type="Rhea" id="RHEA:41376"/>
        <dbReference type="ChEBI" id="CHEBI:15377"/>
        <dbReference type="ChEBI" id="CHEBI:15378"/>
        <dbReference type="ChEBI" id="CHEBI:30089"/>
        <dbReference type="ChEBI" id="CHEBI:78108"/>
        <dbReference type="ChEBI" id="CHEBI:78109"/>
    </reaction>
    <physiologicalReaction direction="left-to-right" evidence="14">
        <dbReference type="Rhea" id="RHEA:41377"/>
    </physiologicalReaction>
</comment>
<keyword evidence="5" id="KW-0595">Phospholipid degradation</keyword>
<dbReference type="SUPFAM" id="SSF53474">
    <property type="entry name" value="alpha/beta-Hydrolases"/>
    <property type="match status" value="1"/>
</dbReference>
<comment type="catalytic activity">
    <reaction evidence="25">
        <text>1-hexadecanoyl-2-pentanoyl-sn-glycero-3-phosphocholine + H2O = pentanoate + 1-hexadecanoyl-sn-glycero-3-phosphocholine + H(+)</text>
        <dbReference type="Rhea" id="RHEA:41199"/>
        <dbReference type="ChEBI" id="CHEBI:15377"/>
        <dbReference type="ChEBI" id="CHEBI:15378"/>
        <dbReference type="ChEBI" id="CHEBI:31011"/>
        <dbReference type="ChEBI" id="CHEBI:72998"/>
        <dbReference type="ChEBI" id="CHEBI:77833"/>
    </reaction>
    <physiologicalReaction direction="left-to-right" evidence="25">
        <dbReference type="Rhea" id="RHEA:41200"/>
    </physiologicalReaction>
</comment>
<evidence type="ECO:0000256" key="3">
    <source>
        <dbReference type="ARBA" id="ARBA00013201"/>
    </source>
</evidence>
<keyword evidence="5" id="KW-1208">Phospholipid metabolism</keyword>
<comment type="catalytic activity">
    <reaction evidence="24">
        <text>1-hexadecanoyl-2-[9-hydroperoxy-(10E-octadecenoyl)]-sn-glycero-3-phosphocholine + H2O = 9-hydroperoxy-10E-octadecenoate + 1-hexadecanoyl-sn-glycero-3-phosphocholine + H(+)</text>
        <dbReference type="Rhea" id="RHEA:41151"/>
        <dbReference type="ChEBI" id="CHEBI:15377"/>
        <dbReference type="ChEBI" id="CHEBI:15378"/>
        <dbReference type="ChEBI" id="CHEBI:72998"/>
        <dbReference type="ChEBI" id="CHEBI:77753"/>
        <dbReference type="ChEBI" id="CHEBI:77754"/>
    </reaction>
    <physiologicalReaction direction="left-to-right" evidence="24">
        <dbReference type="Rhea" id="RHEA:41152"/>
    </physiologicalReaction>
</comment>
<keyword evidence="10" id="KW-0325">Glycoprotein</keyword>
<evidence type="ECO:0000256" key="21">
    <source>
        <dbReference type="ARBA" id="ARBA00048288"/>
    </source>
</evidence>
<comment type="catalytic activity">
    <reaction evidence="21">
        <text>1-hexadecanoyl-2-(9-oxononanoyl)-sn-glycero-3-phosphocholine + H2O = 9-oxononanoate + 1-hexadecanoyl-sn-glycero-3-phosphocholine + H(+)</text>
        <dbReference type="Rhea" id="RHEA:41179"/>
        <dbReference type="ChEBI" id="CHEBI:15377"/>
        <dbReference type="ChEBI" id="CHEBI:15378"/>
        <dbReference type="ChEBI" id="CHEBI:61042"/>
        <dbReference type="ChEBI" id="CHEBI:72998"/>
        <dbReference type="ChEBI" id="CHEBI:77812"/>
    </reaction>
    <physiologicalReaction direction="left-to-right" evidence="21">
        <dbReference type="Rhea" id="RHEA:41180"/>
    </physiologicalReaction>
</comment>
<dbReference type="EC" id="3.1.1.47" evidence="3 27"/>
<evidence type="ECO:0000256" key="26">
    <source>
        <dbReference type="ARBA" id="ARBA00049210"/>
    </source>
</evidence>
<evidence type="ECO:0000313" key="30">
    <source>
        <dbReference type="Proteomes" id="UP000515203"/>
    </source>
</evidence>
<keyword evidence="30" id="KW-1185">Reference proteome</keyword>
<feature type="active site" description="Charge relay system" evidence="28">
    <location>
        <position position="295"/>
    </location>
</feature>
<evidence type="ECO:0000256" key="29">
    <source>
        <dbReference type="SAM" id="SignalP"/>
    </source>
</evidence>